<dbReference type="InterPro" id="IPR008775">
    <property type="entry name" value="Phytyl_CoA_dOase-like"/>
</dbReference>
<dbReference type="Gene3D" id="2.60.120.620">
    <property type="entry name" value="q2cbj1_9rhob like domain"/>
    <property type="match status" value="1"/>
</dbReference>
<comment type="cofactor">
    <cofactor evidence="1">
        <name>Fe cation</name>
        <dbReference type="ChEBI" id="CHEBI:24875"/>
    </cofactor>
</comment>
<reference evidence="3 4" key="1">
    <citation type="journal article" date="2020" name="Elife">
        <title>Loss of centromere function drives karyotype evolution in closely related Malassezia species.</title>
        <authorList>
            <person name="Sankaranarayanan S.R."/>
            <person name="Ianiri G."/>
            <person name="Coelho M.A."/>
            <person name="Reza M.H."/>
            <person name="Thimmappa B.C."/>
            <person name="Ganguly P."/>
            <person name="Vadnala R.N."/>
            <person name="Sun S."/>
            <person name="Siddharthan R."/>
            <person name="Tellgren-Roth C."/>
            <person name="Dawson T.L."/>
            <person name="Heitman J."/>
            <person name="Sanyal K."/>
        </authorList>
    </citation>
    <scope>NUCLEOTIDE SEQUENCE [LARGE SCALE GENOMIC DNA]</scope>
    <source>
        <strain evidence="3">CBS14141</strain>
    </source>
</reference>
<comment type="similarity">
    <text evidence="2">Belongs to the PhyH family.</text>
</comment>
<name>A0ABY8ET65_MALFU</name>
<evidence type="ECO:0000256" key="2">
    <source>
        <dbReference type="ARBA" id="ARBA00005830"/>
    </source>
</evidence>
<evidence type="ECO:0000256" key="1">
    <source>
        <dbReference type="ARBA" id="ARBA00001962"/>
    </source>
</evidence>
<gene>
    <name evidence="3" type="ORF">GLX27_003402</name>
</gene>
<accession>A0ABY8ET65</accession>
<organism evidence="3 4">
    <name type="scientific">Malassezia furfur</name>
    <name type="common">Pityriasis versicolor infection agent</name>
    <name type="synonym">Pityrosporum furfur</name>
    <dbReference type="NCBI Taxonomy" id="55194"/>
    <lineage>
        <taxon>Eukaryota</taxon>
        <taxon>Fungi</taxon>
        <taxon>Dikarya</taxon>
        <taxon>Basidiomycota</taxon>
        <taxon>Ustilaginomycotina</taxon>
        <taxon>Malasseziomycetes</taxon>
        <taxon>Malasseziales</taxon>
        <taxon>Malasseziaceae</taxon>
        <taxon>Malassezia</taxon>
    </lineage>
</organism>
<dbReference type="EMBL" id="CP046236">
    <property type="protein sequence ID" value="WFD48732.1"/>
    <property type="molecule type" value="Genomic_DNA"/>
</dbReference>
<dbReference type="SUPFAM" id="SSF51197">
    <property type="entry name" value="Clavaminate synthase-like"/>
    <property type="match status" value="1"/>
</dbReference>
<evidence type="ECO:0000313" key="4">
    <source>
        <dbReference type="Proteomes" id="UP000818624"/>
    </source>
</evidence>
<dbReference type="PANTHER" id="PTHR20883">
    <property type="entry name" value="PHYTANOYL-COA DIOXYGENASE DOMAIN CONTAINING 1"/>
    <property type="match status" value="1"/>
</dbReference>
<sequence>MASEQQVKISEAMAETLLKPYTLSEEQLASFDRDGFLILRDLLDEPTTKEIQQWSQNVHDWPYEPGKWMPYEEQREDGTRVLCRTENFADFHDGFDKLFRGQRLLGILEQINKEPMVLFKEKINYKHPGAGGFDAHTDAPAYQHAGALKHLTINLAIDAATPENGCLEVVPGSHKMGVPIGDDNCIKHEWESQQEWVPVPLQPGDTLIFGSFLAHRSGSNKSNNRRAALYATFNAYLDCGDRHKAYYIKRRKEWPPTAERVQGQDYSYGAKQYGFGSPMWGATDLSRLQTQRLGQTGAA</sequence>
<keyword evidence="3" id="KW-0560">Oxidoreductase</keyword>
<dbReference type="GO" id="GO:0051213">
    <property type="term" value="F:dioxygenase activity"/>
    <property type="evidence" value="ECO:0007669"/>
    <property type="project" value="UniProtKB-KW"/>
</dbReference>
<keyword evidence="4" id="KW-1185">Reference proteome</keyword>
<dbReference type="EC" id="1.14.11.46" evidence="3"/>
<protein>
    <submittedName>
        <fullName evidence="3">2-aminoethylphosphonate dioxygenase</fullName>
        <ecNumber evidence="3">1.14.11.46</ecNumber>
    </submittedName>
</protein>
<keyword evidence="3" id="KW-0223">Dioxygenase</keyword>
<dbReference type="Proteomes" id="UP000818624">
    <property type="component" value="Chromosome 3"/>
</dbReference>
<dbReference type="PANTHER" id="PTHR20883:SF48">
    <property type="entry name" value="ECTOINE DIOXYGENASE"/>
    <property type="match status" value="1"/>
</dbReference>
<dbReference type="Pfam" id="PF05721">
    <property type="entry name" value="PhyH"/>
    <property type="match status" value="1"/>
</dbReference>
<proteinExistence type="inferred from homology"/>
<evidence type="ECO:0000313" key="3">
    <source>
        <dbReference type="EMBL" id="WFD48732.1"/>
    </source>
</evidence>